<feature type="binding site" evidence="10">
    <location>
        <position position="63"/>
    </location>
    <ligand>
        <name>Zn(2+)</name>
        <dbReference type="ChEBI" id="CHEBI:29105"/>
    </ligand>
</feature>
<evidence type="ECO:0000313" key="14">
    <source>
        <dbReference type="EMBL" id="CAG6531506.1"/>
    </source>
</evidence>
<feature type="compositionally biased region" description="Low complexity" evidence="11">
    <location>
        <begin position="396"/>
        <end position="411"/>
    </location>
</feature>
<feature type="binding site" evidence="10">
    <location>
        <position position="60"/>
    </location>
    <ligand>
        <name>Zn(2+)</name>
        <dbReference type="ChEBI" id="CHEBI:29105"/>
    </ligand>
</feature>
<keyword evidence="3 10" id="KW-0479">Metal-binding</keyword>
<dbReference type="GO" id="GO:0040029">
    <property type="term" value="P:epigenetic regulation of gene expression"/>
    <property type="evidence" value="ECO:0007669"/>
    <property type="project" value="UniProtKB-ARBA"/>
</dbReference>
<dbReference type="GO" id="GO:0000785">
    <property type="term" value="C:chromatin"/>
    <property type="evidence" value="ECO:0007669"/>
    <property type="project" value="UniProtKB-ARBA"/>
</dbReference>
<dbReference type="Pfam" id="PF13912">
    <property type="entry name" value="zf-C2H2_6"/>
    <property type="match status" value="2"/>
</dbReference>
<organism evidence="14">
    <name type="scientific">Culex pipiens</name>
    <name type="common">House mosquito</name>
    <dbReference type="NCBI Taxonomy" id="7175"/>
    <lineage>
        <taxon>Eukaryota</taxon>
        <taxon>Metazoa</taxon>
        <taxon>Ecdysozoa</taxon>
        <taxon>Arthropoda</taxon>
        <taxon>Hexapoda</taxon>
        <taxon>Insecta</taxon>
        <taxon>Pterygota</taxon>
        <taxon>Neoptera</taxon>
        <taxon>Endopterygota</taxon>
        <taxon>Diptera</taxon>
        <taxon>Nematocera</taxon>
        <taxon>Culicoidea</taxon>
        <taxon>Culicidae</taxon>
        <taxon>Culicinae</taxon>
        <taxon>Culicini</taxon>
        <taxon>Culex</taxon>
        <taxon>Culex</taxon>
    </lineage>
</organism>
<evidence type="ECO:0000256" key="11">
    <source>
        <dbReference type="SAM" id="MobiDB-lite"/>
    </source>
</evidence>
<reference evidence="14" key="1">
    <citation type="submission" date="2021-05" db="EMBL/GenBank/DDBJ databases">
        <authorList>
            <person name="Alioto T."/>
            <person name="Alioto T."/>
            <person name="Gomez Garrido J."/>
        </authorList>
    </citation>
    <scope>NUCLEOTIDE SEQUENCE</scope>
</reference>
<feature type="domain" description="C2H2-type" evidence="12">
    <location>
        <begin position="339"/>
        <end position="366"/>
    </location>
</feature>
<evidence type="ECO:0000259" key="12">
    <source>
        <dbReference type="PROSITE" id="PS50157"/>
    </source>
</evidence>
<keyword evidence="2" id="KW-1017">Isopeptide bond</keyword>
<feature type="region of interest" description="Disordered" evidence="11">
    <location>
        <begin position="203"/>
        <end position="225"/>
    </location>
</feature>
<feature type="binding site" evidence="10">
    <location>
        <position position="18"/>
    </location>
    <ligand>
        <name>Zn(2+)</name>
        <dbReference type="ChEBI" id="CHEBI:29105"/>
    </ligand>
</feature>
<dbReference type="FunFam" id="3.30.160.60:FF:000690">
    <property type="entry name" value="Zinc finger protein 354C"/>
    <property type="match status" value="1"/>
</dbReference>
<evidence type="ECO:0000256" key="2">
    <source>
        <dbReference type="ARBA" id="ARBA00022499"/>
    </source>
</evidence>
<feature type="binding site" evidence="10">
    <location>
        <position position="15"/>
    </location>
    <ligand>
        <name>Zn(2+)</name>
        <dbReference type="ChEBI" id="CHEBI:29105"/>
    </ligand>
</feature>
<dbReference type="InterPro" id="IPR012934">
    <property type="entry name" value="Znf_AD"/>
</dbReference>
<dbReference type="Pfam" id="PF07776">
    <property type="entry name" value="zf-AD"/>
    <property type="match status" value="1"/>
</dbReference>
<proteinExistence type="predicted"/>
<feature type="domain" description="C2H2-type" evidence="12">
    <location>
        <begin position="283"/>
        <end position="310"/>
    </location>
</feature>
<feature type="domain" description="C2H2-type" evidence="12">
    <location>
        <begin position="418"/>
        <end position="445"/>
    </location>
</feature>
<evidence type="ECO:0000256" key="9">
    <source>
        <dbReference type="PROSITE-ProRule" id="PRU00042"/>
    </source>
</evidence>
<accession>A0A8D8HBI3</accession>
<feature type="domain" description="C2H2-type" evidence="12">
    <location>
        <begin position="367"/>
        <end position="389"/>
    </location>
</feature>
<feature type="domain" description="C2H2-type" evidence="12">
    <location>
        <begin position="311"/>
        <end position="338"/>
    </location>
</feature>
<keyword evidence="6 10" id="KW-0862">Zinc</keyword>
<dbReference type="SUPFAM" id="SSF57667">
    <property type="entry name" value="beta-beta-alpha zinc fingers"/>
    <property type="match status" value="4"/>
</dbReference>
<dbReference type="GO" id="GO:0000978">
    <property type="term" value="F:RNA polymerase II cis-regulatory region sequence-specific DNA binding"/>
    <property type="evidence" value="ECO:0007669"/>
    <property type="project" value="TreeGrafter"/>
</dbReference>
<dbReference type="InterPro" id="IPR013087">
    <property type="entry name" value="Znf_C2H2_type"/>
</dbReference>
<evidence type="ECO:0000256" key="3">
    <source>
        <dbReference type="ARBA" id="ARBA00022723"/>
    </source>
</evidence>
<dbReference type="PROSITE" id="PS50157">
    <property type="entry name" value="ZINC_FINGER_C2H2_2"/>
    <property type="match status" value="6"/>
</dbReference>
<evidence type="ECO:0000256" key="7">
    <source>
        <dbReference type="ARBA" id="ARBA00022843"/>
    </source>
</evidence>
<dbReference type="SMART" id="SM00355">
    <property type="entry name" value="ZnF_C2H2"/>
    <property type="match status" value="7"/>
</dbReference>
<comment type="subcellular location">
    <subcellularLocation>
        <location evidence="1">Nucleus</location>
    </subcellularLocation>
</comment>
<dbReference type="GO" id="GO:0003682">
    <property type="term" value="F:chromatin binding"/>
    <property type="evidence" value="ECO:0007669"/>
    <property type="project" value="UniProtKB-ARBA"/>
</dbReference>
<dbReference type="GO" id="GO:0048598">
    <property type="term" value="P:embryonic morphogenesis"/>
    <property type="evidence" value="ECO:0007669"/>
    <property type="project" value="UniProtKB-ARBA"/>
</dbReference>
<dbReference type="EMBL" id="HBUE01311134">
    <property type="protein sequence ID" value="CAG6583362.1"/>
    <property type="molecule type" value="Transcribed_RNA"/>
</dbReference>
<evidence type="ECO:0000259" key="13">
    <source>
        <dbReference type="PROSITE" id="PS51915"/>
    </source>
</evidence>
<evidence type="ECO:0000256" key="4">
    <source>
        <dbReference type="ARBA" id="ARBA00022737"/>
    </source>
</evidence>
<name>A0A8D8HBI3_CULPI</name>
<feature type="region of interest" description="Disordered" evidence="11">
    <location>
        <begin position="387"/>
        <end position="418"/>
    </location>
</feature>
<dbReference type="PROSITE" id="PS51915">
    <property type="entry name" value="ZAD"/>
    <property type="match status" value="1"/>
</dbReference>
<dbReference type="FunFam" id="3.30.160.60:FF:000100">
    <property type="entry name" value="Zinc finger 45-like"/>
    <property type="match status" value="1"/>
</dbReference>
<dbReference type="Gene3D" id="3.40.1800.20">
    <property type="match status" value="1"/>
</dbReference>
<evidence type="ECO:0000256" key="10">
    <source>
        <dbReference type="PROSITE-ProRule" id="PRU01263"/>
    </source>
</evidence>
<dbReference type="FunFam" id="3.30.160.60:FF:000624">
    <property type="entry name" value="zinc finger protein 697"/>
    <property type="match status" value="1"/>
</dbReference>
<keyword evidence="7" id="KW-0832">Ubl conjugation</keyword>
<evidence type="ECO:0000256" key="5">
    <source>
        <dbReference type="ARBA" id="ARBA00022771"/>
    </source>
</evidence>
<dbReference type="SUPFAM" id="SSF57716">
    <property type="entry name" value="Glucocorticoid receptor-like (DNA-binding domain)"/>
    <property type="match status" value="1"/>
</dbReference>
<protein>
    <submittedName>
        <fullName evidence="14">Zinc finger protein 569</fullName>
    </submittedName>
</protein>
<keyword evidence="8" id="KW-0539">Nucleus</keyword>
<dbReference type="EMBL" id="HBUE01204877">
    <property type="protein sequence ID" value="CAG6531506.1"/>
    <property type="molecule type" value="Transcribed_RNA"/>
</dbReference>
<dbReference type="SMART" id="SM00868">
    <property type="entry name" value="zf-AD"/>
    <property type="match status" value="1"/>
</dbReference>
<dbReference type="InterPro" id="IPR036236">
    <property type="entry name" value="Znf_C2H2_sf"/>
</dbReference>
<dbReference type="AlphaFoldDB" id="A0A8D8HBI3"/>
<dbReference type="GO" id="GO:0008270">
    <property type="term" value="F:zinc ion binding"/>
    <property type="evidence" value="ECO:0007669"/>
    <property type="project" value="UniProtKB-UniRule"/>
</dbReference>
<keyword evidence="4" id="KW-0677">Repeat</keyword>
<dbReference type="Pfam" id="PF00096">
    <property type="entry name" value="zf-C2H2"/>
    <property type="match status" value="3"/>
</dbReference>
<dbReference type="PANTHER" id="PTHR23235:SF142">
    <property type="entry name" value="ZINC FINGER PROTEIN 384"/>
    <property type="match status" value="1"/>
</dbReference>
<dbReference type="PROSITE" id="PS00028">
    <property type="entry name" value="ZINC_FINGER_C2H2_1"/>
    <property type="match status" value="5"/>
</dbReference>
<feature type="domain" description="C2H2-type" evidence="12">
    <location>
        <begin position="255"/>
        <end position="282"/>
    </location>
</feature>
<dbReference type="GO" id="GO:0000981">
    <property type="term" value="F:DNA-binding transcription factor activity, RNA polymerase II-specific"/>
    <property type="evidence" value="ECO:0007669"/>
    <property type="project" value="TreeGrafter"/>
</dbReference>
<keyword evidence="5 9" id="KW-0863">Zinc-finger</keyword>
<dbReference type="PANTHER" id="PTHR23235">
    <property type="entry name" value="KRUEPPEL-LIKE TRANSCRIPTION FACTOR"/>
    <property type="match status" value="1"/>
</dbReference>
<dbReference type="GO" id="GO:0005634">
    <property type="term" value="C:nucleus"/>
    <property type="evidence" value="ECO:0007669"/>
    <property type="project" value="UniProtKB-SubCell"/>
</dbReference>
<dbReference type="Gene3D" id="3.30.160.60">
    <property type="entry name" value="Classic Zinc Finger"/>
    <property type="match status" value="6"/>
</dbReference>
<dbReference type="FunFam" id="3.30.160.60:FF:000264">
    <property type="entry name" value="Zinc finger protein 236"/>
    <property type="match status" value="1"/>
</dbReference>
<dbReference type="FunFam" id="3.30.160.60:FF:000145">
    <property type="entry name" value="Zinc finger protein 574"/>
    <property type="match status" value="1"/>
</dbReference>
<evidence type="ECO:0000256" key="8">
    <source>
        <dbReference type="ARBA" id="ARBA00023242"/>
    </source>
</evidence>
<feature type="domain" description="ZAD" evidence="13">
    <location>
        <begin position="13"/>
        <end position="87"/>
    </location>
</feature>
<feature type="compositionally biased region" description="Polar residues" evidence="11">
    <location>
        <begin position="208"/>
        <end position="222"/>
    </location>
</feature>
<evidence type="ECO:0000256" key="1">
    <source>
        <dbReference type="ARBA" id="ARBA00004123"/>
    </source>
</evidence>
<sequence>MSTETLAPDEVQRLCRLCLTDDDLQCELFGADSNSSLAQKILECTSIQIENIPGVPGFLCEVCKSKLVICSQFISQCLKTDEKIKRIYAKQFEQFAKSHEKIVSKESSQIEILDYFVEDPASTEADGKKGFLIEVIEEAEELEESQNGQKVTEIELSLDESSGKFGNLEQGENDPSWEPQIMNKINSEEIELLEAPSEKDCAKKVQEGSFSEQDETQTPNNKSKTRVKSSKCTICGIPQQNMKQHMAVHTGIKKHVCQFCNKAFAQRGNLTIHLNIHTGNKPHKCDQCTKSFGDPTALKLHKVNHTSELKYHCTICGCNFKYPHSLKSHIRSHNNERNHACSYCDKAFITANVLKRHIRTHTGERPYRCDLCARAFASDWNLAMHKKSHHDIQVTRSSSSGRRPSSSAARSKPNGPPFACDLCKSSFRLKANLKKHKAIHEKQKRLAAEK</sequence>
<evidence type="ECO:0000256" key="6">
    <source>
        <dbReference type="ARBA" id="ARBA00022833"/>
    </source>
</evidence>
<dbReference type="GO" id="GO:0048729">
    <property type="term" value="P:tissue morphogenesis"/>
    <property type="evidence" value="ECO:0007669"/>
    <property type="project" value="UniProtKB-ARBA"/>
</dbReference>